<evidence type="ECO:0000313" key="1">
    <source>
        <dbReference type="EMBL" id="RRE44399.1"/>
    </source>
</evidence>
<proteinExistence type="predicted"/>
<sequence>MAEDDKGMSQNVEFILSLEDKQFTASIDRAGKLLTKFGERATKPAQKIKNLERSLGSVSSILGALETRLNSTADKLQDVAAGFELVSNTSRKAQRELSAISTDLRTFTDRVDSATSSTHKFPASLRKVQSEINEFSDWVKYAGDHAGKFNTEIKGATTSLGGMNTRLNATSKRLSNWGTTTSQAAEGLKKVKDQMDGVIRSQQLISRPVRVRTTTTGGEAAEVALIDLPLRPIAVVVVKMASSLDYAAIFSFWGKLGMRPERSLTSCLVGRSRS</sequence>
<reference evidence="1 2" key="1">
    <citation type="journal article" date="2019" name="Antimicrob. Agents Chemother.">
        <title>Applying Rapid Whole Genome Sequencing to Predict Phenotypic Antimicrobial Susceptibility Testing Results Among Carbapenem-Resistant Klebsiella pneumoniae Clinical Isolates.</title>
        <authorList>
            <person name="Tamma P.D."/>
            <person name="Fan Y."/>
            <person name="Bergman Y."/>
            <person name="Pertea G."/>
            <person name="Kazmi A."/>
            <person name="Lewis S."/>
            <person name="Carroll K.C."/>
            <person name="Schatz M.C."/>
            <person name="Timp W."/>
            <person name="Simner P.J."/>
        </authorList>
    </citation>
    <scope>NUCLEOTIDE SEQUENCE [LARGE SCALE GENOMIC DNA]</scope>
    <source>
        <strain evidence="1 2">KLPN_33</strain>
    </source>
</reference>
<name>A0A3P2EIW7_KLEPN</name>
<dbReference type="Proteomes" id="UP000272440">
    <property type="component" value="Unassembled WGS sequence"/>
</dbReference>
<dbReference type="EMBL" id="RCZY01000001">
    <property type="protein sequence ID" value="RRE44399.1"/>
    <property type="molecule type" value="Genomic_DNA"/>
</dbReference>
<dbReference type="AlphaFoldDB" id="A0A3P2EIW7"/>
<dbReference type="PANTHER" id="PTHR38812:SF2">
    <property type="entry name" value="MU-LIKE PROPHAGE FLUMU PROTEIN GP42"/>
    <property type="match status" value="1"/>
</dbReference>
<dbReference type="InterPro" id="IPR053058">
    <property type="entry name" value="Mulikevirus_tape_measure"/>
</dbReference>
<protein>
    <submittedName>
        <fullName evidence="1">Uncharacterized protein</fullName>
    </submittedName>
</protein>
<dbReference type="SUPFAM" id="SSF57997">
    <property type="entry name" value="Tropomyosin"/>
    <property type="match status" value="1"/>
</dbReference>
<accession>A0A3P2EIW7</accession>
<dbReference type="Gene3D" id="1.10.287.1490">
    <property type="match status" value="1"/>
</dbReference>
<gene>
    <name evidence="1" type="ORF">EAO28_00450</name>
</gene>
<comment type="caution">
    <text evidence="1">The sequence shown here is derived from an EMBL/GenBank/DDBJ whole genome shotgun (WGS) entry which is preliminary data.</text>
</comment>
<dbReference type="PANTHER" id="PTHR38812">
    <property type="entry name" value="MU-LIKE PROPHAGE FLUMU PROTEIN GP42"/>
    <property type="match status" value="1"/>
</dbReference>
<evidence type="ECO:0000313" key="2">
    <source>
        <dbReference type="Proteomes" id="UP000272440"/>
    </source>
</evidence>
<organism evidence="1 2">
    <name type="scientific">Klebsiella pneumoniae</name>
    <dbReference type="NCBI Taxonomy" id="573"/>
    <lineage>
        <taxon>Bacteria</taxon>
        <taxon>Pseudomonadati</taxon>
        <taxon>Pseudomonadota</taxon>
        <taxon>Gammaproteobacteria</taxon>
        <taxon>Enterobacterales</taxon>
        <taxon>Enterobacteriaceae</taxon>
        <taxon>Klebsiella/Raoultella group</taxon>
        <taxon>Klebsiella</taxon>
        <taxon>Klebsiella pneumoniae complex</taxon>
    </lineage>
</organism>